<evidence type="ECO:0000256" key="1">
    <source>
        <dbReference type="SAM" id="MobiDB-lite"/>
    </source>
</evidence>
<name>A0A179DNJ1_9SPHI</name>
<proteinExistence type="predicted"/>
<evidence type="ECO:0000313" key="2">
    <source>
        <dbReference type="EMBL" id="OAQ42352.1"/>
    </source>
</evidence>
<protein>
    <submittedName>
        <fullName evidence="2">Uncharacterized protein</fullName>
    </submittedName>
</protein>
<accession>A0A179DNJ1</accession>
<dbReference type="EMBL" id="LWHJ01000011">
    <property type="protein sequence ID" value="OAQ42352.1"/>
    <property type="molecule type" value="Genomic_DNA"/>
</dbReference>
<evidence type="ECO:0000313" key="3">
    <source>
        <dbReference type="Proteomes" id="UP000078459"/>
    </source>
</evidence>
<feature type="region of interest" description="Disordered" evidence="1">
    <location>
        <begin position="21"/>
        <end position="69"/>
    </location>
</feature>
<sequence length="69" mass="7697">MSQSPVEKLNEIKEEELRLRDEKIARGESVETADGSLLNEKKGSYSVTPSDRNRSHKGAIGIDRDPTDI</sequence>
<organism evidence="2 3">
    <name type="scientific">Pedobacter psychrophilus</name>
    <dbReference type="NCBI Taxonomy" id="1826909"/>
    <lineage>
        <taxon>Bacteria</taxon>
        <taxon>Pseudomonadati</taxon>
        <taxon>Bacteroidota</taxon>
        <taxon>Sphingobacteriia</taxon>
        <taxon>Sphingobacteriales</taxon>
        <taxon>Sphingobacteriaceae</taxon>
        <taxon>Pedobacter</taxon>
    </lineage>
</organism>
<gene>
    <name evidence="2" type="ORF">A5893_04375</name>
</gene>
<dbReference type="STRING" id="1826909.A5893_04375"/>
<keyword evidence="3" id="KW-1185">Reference proteome</keyword>
<comment type="caution">
    <text evidence="2">The sequence shown here is derived from an EMBL/GenBank/DDBJ whole genome shotgun (WGS) entry which is preliminary data.</text>
</comment>
<dbReference type="Proteomes" id="UP000078459">
    <property type="component" value="Unassembled WGS sequence"/>
</dbReference>
<dbReference type="RefSeq" id="WP_068821380.1">
    <property type="nucleotide sequence ID" value="NZ_LWHJ01000011.1"/>
</dbReference>
<reference evidence="2 3" key="2">
    <citation type="submission" date="2016-06" db="EMBL/GenBank/DDBJ databases">
        <title>Pedobacter psychrophilus sp. nov., isolated from Antarctic fragmentary rock.</title>
        <authorList>
            <person name="Svec P."/>
        </authorList>
    </citation>
    <scope>NUCLEOTIDE SEQUENCE [LARGE SCALE GENOMIC DNA]</scope>
    <source>
        <strain evidence="2 3">CCM 8644</strain>
    </source>
</reference>
<dbReference type="AlphaFoldDB" id="A0A179DNJ1"/>
<reference evidence="2 3" key="1">
    <citation type="submission" date="2016-04" db="EMBL/GenBank/DDBJ databases">
        <authorList>
            <person name="Evans L.H."/>
            <person name="Alamgir A."/>
            <person name="Owens N."/>
            <person name="Weber N.D."/>
            <person name="Virtaneva K."/>
            <person name="Barbian K."/>
            <person name="Babar A."/>
            <person name="Rosenke K."/>
        </authorList>
    </citation>
    <scope>NUCLEOTIDE SEQUENCE [LARGE SCALE GENOMIC DNA]</scope>
    <source>
        <strain evidence="2 3">CCM 8644</strain>
    </source>
</reference>